<dbReference type="PANTHER" id="PTHR44068:SF11">
    <property type="entry name" value="GERANYL DIPHOSPHATE 2-C-METHYLTRANSFERASE"/>
    <property type="match status" value="1"/>
</dbReference>
<dbReference type="GO" id="GO:0008168">
    <property type="term" value="F:methyltransferase activity"/>
    <property type="evidence" value="ECO:0000318"/>
    <property type="project" value="GO_Central"/>
</dbReference>
<keyword evidence="4 7" id="KW-0808">Transferase</keyword>
<keyword evidence="3 7" id="KW-0489">Methyltransferase</keyword>
<dbReference type="OrthoDB" id="1724574at2759"/>
<dbReference type="Pfam" id="PF02353">
    <property type="entry name" value="CMAS"/>
    <property type="match status" value="1"/>
</dbReference>
<evidence type="ECO:0000256" key="6">
    <source>
        <dbReference type="ARBA" id="ARBA00035109"/>
    </source>
</evidence>
<organism evidence="8 9">
    <name type="scientific">Nicotiana tabacum</name>
    <name type="common">Common tobacco</name>
    <dbReference type="NCBI Taxonomy" id="4097"/>
    <lineage>
        <taxon>Eukaryota</taxon>
        <taxon>Viridiplantae</taxon>
        <taxon>Streptophyta</taxon>
        <taxon>Embryophyta</taxon>
        <taxon>Tracheophyta</taxon>
        <taxon>Spermatophyta</taxon>
        <taxon>Magnoliopsida</taxon>
        <taxon>eudicotyledons</taxon>
        <taxon>Gunneridae</taxon>
        <taxon>Pentapetalae</taxon>
        <taxon>asterids</taxon>
        <taxon>lamiids</taxon>
        <taxon>Solanales</taxon>
        <taxon>Solanaceae</taxon>
        <taxon>Nicotianoideae</taxon>
        <taxon>Nicotianeae</taxon>
        <taxon>Nicotiana</taxon>
    </lineage>
</organism>
<comment type="caution">
    <text evidence="7">Lacks conserved residue(s) required for the propagation of feature annotation.</text>
</comment>
<gene>
    <name evidence="9" type="primary">LOC107804296</name>
</gene>
<evidence type="ECO:0000313" key="9">
    <source>
        <dbReference type="RefSeq" id="XP_016483649.1"/>
    </source>
</evidence>
<dbReference type="Proteomes" id="UP000790787">
    <property type="component" value="Chromosome 1"/>
</dbReference>
<evidence type="ECO:0000256" key="7">
    <source>
        <dbReference type="PROSITE-ProRule" id="PRU00914"/>
    </source>
</evidence>
<dbReference type="SUPFAM" id="SSF53335">
    <property type="entry name" value="S-adenosyl-L-methionine-dependent methyltransferases"/>
    <property type="match status" value="1"/>
</dbReference>
<dbReference type="InterPro" id="IPR029063">
    <property type="entry name" value="SAM-dependent_MTases_sf"/>
</dbReference>
<proteinExistence type="inferred from homology"/>
<dbReference type="CDD" id="cd02440">
    <property type="entry name" value="AdoMet_MTases"/>
    <property type="match status" value="1"/>
</dbReference>
<dbReference type="GO" id="GO:0009820">
    <property type="term" value="P:alkaloid metabolic process"/>
    <property type="evidence" value="ECO:0007669"/>
    <property type="project" value="UniProtKB-KW"/>
</dbReference>
<dbReference type="GO" id="GO:0032259">
    <property type="term" value="P:methylation"/>
    <property type="evidence" value="ECO:0007669"/>
    <property type="project" value="UniProtKB-UniRule"/>
</dbReference>
<feature type="region of interest" description="SAM motif I" evidence="7">
    <location>
        <begin position="147"/>
        <end position="156"/>
    </location>
</feature>
<dbReference type="GeneID" id="107804296"/>
<dbReference type="InterPro" id="IPR050447">
    <property type="entry name" value="Erg6_SMT_methyltransf"/>
</dbReference>
<dbReference type="KEGG" id="nta:107804296"/>
<comment type="similarity">
    <text evidence="7">Belongs to the class I-like SAM-binding methyltransferase superfamily. gTMT family.</text>
</comment>
<dbReference type="PANTHER" id="PTHR44068">
    <property type="entry name" value="ZGC:194242"/>
    <property type="match status" value="1"/>
</dbReference>
<evidence type="ECO:0000256" key="2">
    <source>
        <dbReference type="ARBA" id="ARBA00022589"/>
    </source>
</evidence>
<evidence type="ECO:0000256" key="5">
    <source>
        <dbReference type="ARBA" id="ARBA00022691"/>
    </source>
</evidence>
<dbReference type="InterPro" id="IPR025774">
    <property type="entry name" value="PiNMT-like"/>
</dbReference>
<reference evidence="9" key="2">
    <citation type="submission" date="2025-08" db="UniProtKB">
        <authorList>
            <consortium name="RefSeq"/>
        </authorList>
    </citation>
    <scope>IDENTIFICATION</scope>
    <source>
        <tissue evidence="9">Leaf</tissue>
    </source>
</reference>
<keyword evidence="8" id="KW-1185">Reference proteome</keyword>
<reference evidence="8" key="1">
    <citation type="journal article" date="2014" name="Nat. Commun.">
        <title>The tobacco genome sequence and its comparison with those of tomato and potato.</title>
        <authorList>
            <person name="Sierro N."/>
            <person name="Battey J.N."/>
            <person name="Ouadi S."/>
            <person name="Bakaher N."/>
            <person name="Bovet L."/>
            <person name="Willig A."/>
            <person name="Goepfert S."/>
            <person name="Peitsch M.C."/>
            <person name="Ivanov N.V."/>
        </authorList>
    </citation>
    <scope>NUCLEOTIDE SEQUENCE [LARGE SCALE GENOMIC DNA]</scope>
</reference>
<evidence type="ECO:0000256" key="1">
    <source>
        <dbReference type="ARBA" id="ARBA00011738"/>
    </source>
</evidence>
<dbReference type="RefSeq" id="XP_016483649.1">
    <property type="nucleotide sequence ID" value="XM_016628163.1"/>
</dbReference>
<dbReference type="STRING" id="4097.A0A1S4B478"/>
<name>A0A1S4B478_TOBAC</name>
<dbReference type="Gene3D" id="3.40.50.150">
    <property type="entry name" value="Vaccinia Virus protein VP39"/>
    <property type="match status" value="1"/>
</dbReference>
<protein>
    <submittedName>
        <fullName evidence="9">Gamma-tocopherol methyltransferase, chloroplastic-like</fullName>
    </submittedName>
    <submittedName>
        <fullName evidence="9">Probable tocopherol O-methyltransferase, chloroplastic</fullName>
    </submittedName>
</protein>
<dbReference type="PaxDb" id="4097-A0A1S4B478"/>
<sequence length="210" mass="23129">MGSTCYSAYSIQSLNPTCPSSLIFTLNKPQLQQIHNIKETTRRSVRTCNSNTRTRRRMTGVAAMNDVSTPEIDVQNQQELKKGIAELYDESSGIWEDIWGDHMHHGFYEPQSSVALSDHRAAQIRMIERALRFASVSDDLAKKPRSIVDVGCGIGGSSRYLAKKYGATAQGITLSPVQAERAQALAAAQGLGDKIQVLPLGLITLEMRHL</sequence>
<comment type="pathway">
    <text evidence="6">Alkaloid biosynthesis; vindoline biosynthesis.</text>
</comment>
<evidence type="ECO:0000256" key="4">
    <source>
        <dbReference type="ARBA" id="ARBA00022679"/>
    </source>
</evidence>
<keyword evidence="5 7" id="KW-0949">S-adenosyl-L-methionine</keyword>
<keyword evidence="2" id="KW-0017">Alkaloid metabolism</keyword>
<dbReference type="RefSeq" id="XP_016483649.1">
    <property type="nucleotide sequence ID" value="XM_016628163.2"/>
</dbReference>
<dbReference type="AlphaFoldDB" id="A0A1S4B478"/>
<comment type="subunit">
    <text evidence="1">Homodimer.</text>
</comment>
<accession>A0A1S4B478</accession>
<evidence type="ECO:0000313" key="8">
    <source>
        <dbReference type="Proteomes" id="UP000790787"/>
    </source>
</evidence>
<dbReference type="PROSITE" id="PS51581">
    <property type="entry name" value="SAM_GTMT"/>
    <property type="match status" value="1"/>
</dbReference>
<evidence type="ECO:0000256" key="3">
    <source>
        <dbReference type="ARBA" id="ARBA00022603"/>
    </source>
</evidence>